<evidence type="ECO:0000313" key="3">
    <source>
        <dbReference type="EMBL" id="CAC5397727.1"/>
    </source>
</evidence>
<feature type="region of interest" description="Disordered" evidence="1">
    <location>
        <begin position="222"/>
        <end position="282"/>
    </location>
</feature>
<evidence type="ECO:0000313" key="4">
    <source>
        <dbReference type="Proteomes" id="UP000507470"/>
    </source>
</evidence>
<protein>
    <submittedName>
        <fullName evidence="3">GBF1</fullName>
    </submittedName>
</protein>
<gene>
    <name evidence="3" type="ORF">MCOR_32146</name>
</gene>
<reference evidence="3 4" key="1">
    <citation type="submission" date="2020-06" db="EMBL/GenBank/DDBJ databases">
        <authorList>
            <person name="Li R."/>
            <person name="Bekaert M."/>
        </authorList>
    </citation>
    <scope>NUCLEOTIDE SEQUENCE [LARGE SCALE GENOMIC DNA]</scope>
    <source>
        <strain evidence="4">wild</strain>
    </source>
</reference>
<dbReference type="InterPro" id="IPR032629">
    <property type="entry name" value="DCB_dom"/>
</dbReference>
<organism evidence="3 4">
    <name type="scientific">Mytilus coruscus</name>
    <name type="common">Sea mussel</name>
    <dbReference type="NCBI Taxonomy" id="42192"/>
    <lineage>
        <taxon>Eukaryota</taxon>
        <taxon>Metazoa</taxon>
        <taxon>Spiralia</taxon>
        <taxon>Lophotrochozoa</taxon>
        <taxon>Mollusca</taxon>
        <taxon>Bivalvia</taxon>
        <taxon>Autobranchia</taxon>
        <taxon>Pteriomorphia</taxon>
        <taxon>Mytilida</taxon>
        <taxon>Mytiloidea</taxon>
        <taxon>Mytilidae</taxon>
        <taxon>Mytilinae</taxon>
        <taxon>Mytilus</taxon>
    </lineage>
</organism>
<sequence>MVSVMKRPKNGIYIIQGEISLVVTAMRRSARWGQHTHQDEEGDPLLKSFSKLKDLLNSVSDLEEIEPNTFLSPFLEVIRSEDTTGPITGLALTSVKKLISYGLLDPSTDTAAAAIENIADAVTHARFVGTDPGSDEVVLMKILYVLGALLLSPAGVLLTNESVCEIMQSCFRICFEMRLSELLRKSAEHTLMDMVQLLFTRLPQFKEDPKWVANMKKLKMRAGGVDPSRMGRKKRSPKPRTSRQKYNQDISTSTGPSETSHNTQNTDESENVDTSSGPIDGVAYVNAPRERLATTPATPGDDGVIDICKQFQEAAQKEIEQMHKSNLEETEEISTQESSLQGTSLEDSTEQPVPSVPVVLSLPEDEDMMRVLFFILDKNNSIKSEPFKAVY</sequence>
<dbReference type="PANTHER" id="PTHR10663:SF388">
    <property type="entry name" value="GOLGI-SPECIFIC BREFELDIN A-RESISTANCE GUANINE NUCLEOTIDE EXCHANGE FACTOR 1"/>
    <property type="match status" value="1"/>
</dbReference>
<accession>A0A6J8CR17</accession>
<evidence type="ECO:0000256" key="1">
    <source>
        <dbReference type="SAM" id="MobiDB-lite"/>
    </source>
</evidence>
<feature type="region of interest" description="Disordered" evidence="1">
    <location>
        <begin position="326"/>
        <end position="354"/>
    </location>
</feature>
<dbReference type="AlphaFoldDB" id="A0A6J8CR17"/>
<dbReference type="OrthoDB" id="6088102at2759"/>
<dbReference type="PANTHER" id="PTHR10663">
    <property type="entry name" value="GUANYL-NUCLEOTIDE EXCHANGE FACTOR"/>
    <property type="match status" value="1"/>
</dbReference>
<dbReference type="Proteomes" id="UP000507470">
    <property type="component" value="Unassembled WGS sequence"/>
</dbReference>
<evidence type="ECO:0000259" key="2">
    <source>
        <dbReference type="Pfam" id="PF16213"/>
    </source>
</evidence>
<feature type="compositionally biased region" description="Basic residues" evidence="1">
    <location>
        <begin position="230"/>
        <end position="243"/>
    </location>
</feature>
<feature type="domain" description="Mon2/Sec7/BIG1-like dimerisation and cyclophilin-binding" evidence="2">
    <location>
        <begin position="58"/>
        <end position="202"/>
    </location>
</feature>
<keyword evidence="4" id="KW-1185">Reference proteome</keyword>
<feature type="compositionally biased region" description="Polar residues" evidence="1">
    <location>
        <begin position="247"/>
        <end position="277"/>
    </location>
</feature>
<name>A0A6J8CR17_MYTCO</name>
<proteinExistence type="predicted"/>
<dbReference type="Pfam" id="PF16213">
    <property type="entry name" value="DCB"/>
    <property type="match status" value="1"/>
</dbReference>
<dbReference type="EMBL" id="CACVKT020005762">
    <property type="protein sequence ID" value="CAC5397727.1"/>
    <property type="molecule type" value="Genomic_DNA"/>
</dbReference>